<dbReference type="EMBL" id="LAZR01000782">
    <property type="protein sequence ID" value="KKN57924.1"/>
    <property type="molecule type" value="Genomic_DNA"/>
</dbReference>
<organism evidence="1">
    <name type="scientific">marine sediment metagenome</name>
    <dbReference type="NCBI Taxonomy" id="412755"/>
    <lineage>
        <taxon>unclassified sequences</taxon>
        <taxon>metagenomes</taxon>
        <taxon>ecological metagenomes</taxon>
    </lineage>
</organism>
<evidence type="ECO:0000313" key="1">
    <source>
        <dbReference type="EMBL" id="KKN57924.1"/>
    </source>
</evidence>
<protein>
    <submittedName>
        <fullName evidence="1">Uncharacterized protein</fullName>
    </submittedName>
</protein>
<sequence length="73" mass="8658">MRVLHIVLIVMPNEKKKNKENSLKERRVNLKQLIGLRRQTYHQISSLFNNHCLSNKDKNVPNRGPDLFPRIIL</sequence>
<name>A0A0F9RT68_9ZZZZ</name>
<dbReference type="AlphaFoldDB" id="A0A0F9RT68"/>
<comment type="caution">
    <text evidence="1">The sequence shown here is derived from an EMBL/GenBank/DDBJ whole genome shotgun (WGS) entry which is preliminary data.</text>
</comment>
<reference evidence="1" key="1">
    <citation type="journal article" date="2015" name="Nature">
        <title>Complex archaea that bridge the gap between prokaryotes and eukaryotes.</title>
        <authorList>
            <person name="Spang A."/>
            <person name="Saw J.H."/>
            <person name="Jorgensen S.L."/>
            <person name="Zaremba-Niedzwiedzka K."/>
            <person name="Martijn J."/>
            <person name="Lind A.E."/>
            <person name="van Eijk R."/>
            <person name="Schleper C."/>
            <person name="Guy L."/>
            <person name="Ettema T.J."/>
        </authorList>
    </citation>
    <scope>NUCLEOTIDE SEQUENCE</scope>
</reference>
<accession>A0A0F9RT68</accession>
<proteinExistence type="predicted"/>
<gene>
    <name evidence="1" type="ORF">LCGC14_0557070</name>
</gene>